<dbReference type="Proteomes" id="UP000247005">
    <property type="component" value="Unassembled WGS sequence"/>
</dbReference>
<dbReference type="EMBL" id="PQGE01000001">
    <property type="protein sequence ID" value="POP47890.1"/>
    <property type="molecule type" value="Genomic_DNA"/>
</dbReference>
<evidence type="ECO:0000313" key="4">
    <source>
        <dbReference type="Proteomes" id="UP000247005"/>
    </source>
</evidence>
<proteinExistence type="predicted"/>
<dbReference type="RefSeq" id="WP_103674360.1">
    <property type="nucleotide sequence ID" value="NZ_PQGD01000001.1"/>
</dbReference>
<organism evidence="2 4">
    <name type="scientific">Superficieibacter electus</name>
    <dbReference type="NCBI Taxonomy" id="2022662"/>
    <lineage>
        <taxon>Bacteria</taxon>
        <taxon>Pseudomonadati</taxon>
        <taxon>Pseudomonadota</taxon>
        <taxon>Gammaproteobacteria</taxon>
        <taxon>Enterobacterales</taxon>
        <taxon>Enterobacteriaceae</taxon>
        <taxon>Superficieibacter</taxon>
    </lineage>
</organism>
<dbReference type="OrthoDB" id="2525768at2"/>
<dbReference type="Proteomes" id="UP000237073">
    <property type="component" value="Unassembled WGS sequence"/>
</dbReference>
<keyword evidence="3" id="KW-1185">Reference proteome</keyword>
<reference evidence="3 4" key="1">
    <citation type="submission" date="2018-01" db="EMBL/GenBank/DDBJ databases">
        <title>Superficieibacter electus gen. nov., sp. nov., an extended-spectrum beta-lactamase possessing member of the Enterobacteriaceae family, isolated from intensive care unit surfaces.</title>
        <authorList>
            <person name="Potter R.F."/>
            <person name="D'Souza A.W."/>
        </authorList>
    </citation>
    <scope>NUCLEOTIDE SEQUENCE [LARGE SCALE GENOMIC DNA]</scope>
    <source>
        <strain evidence="2 4">BP-1</strain>
        <strain evidence="1 3">BP-2</strain>
    </source>
</reference>
<evidence type="ECO:0000313" key="3">
    <source>
        <dbReference type="Proteomes" id="UP000237073"/>
    </source>
</evidence>
<name>A0A2P5GWH3_9ENTR</name>
<gene>
    <name evidence="2" type="ORF">CHU32_01770</name>
    <name evidence="1" type="ORF">CHU33_01765</name>
</gene>
<dbReference type="EMBL" id="PQGD01000001">
    <property type="protein sequence ID" value="POP50903.1"/>
    <property type="molecule type" value="Genomic_DNA"/>
</dbReference>
<protein>
    <submittedName>
        <fullName evidence="2">Uncharacterized protein</fullName>
    </submittedName>
</protein>
<comment type="caution">
    <text evidence="2">The sequence shown here is derived from an EMBL/GenBank/DDBJ whole genome shotgun (WGS) entry which is preliminary data.</text>
</comment>
<evidence type="ECO:0000313" key="1">
    <source>
        <dbReference type="EMBL" id="POP47890.1"/>
    </source>
</evidence>
<evidence type="ECO:0000313" key="2">
    <source>
        <dbReference type="EMBL" id="POP50903.1"/>
    </source>
</evidence>
<sequence>MRINIKNFYEDKLFSTTNCIADNTFVFDCERNIYLVTDNGELQSSGFFHSQVQLTDPKIAFHPAKFQAVTILETGDLALCDFNGNIIWQAPGNFEVVCCTDGGEKSWTLERINEELVNITLFATASGQLLATLQLADEIYDSVLRLADIPASASLLLEFAGGQDGISVVELTFKEQYLHSRELFPGNSYILPAITPDNTRILTLENDKQTYAVFRWPQLDLISHQESQVSDNDNVIPGYDLIYLRDNLAITQNAVNEYFLFNPLTMTRLEQIHFYKALLTTEKQHDATPLDISSLTRVGRFLAASVVEGEKRRTLCLLNEADFIHPLL</sequence>
<dbReference type="AlphaFoldDB" id="A0A2P5GWH3"/>
<accession>A0A2P5GWH3</accession>